<dbReference type="CDD" id="cd07034">
    <property type="entry name" value="TPP_PYR_PFOR_IOR-alpha_like"/>
    <property type="match status" value="1"/>
</dbReference>
<dbReference type="InterPro" id="IPR022367">
    <property type="entry name" value="2-oxoacid/accept_OxRdtase_asu"/>
</dbReference>
<dbReference type="Pfam" id="PF01558">
    <property type="entry name" value="POR"/>
    <property type="match status" value="1"/>
</dbReference>
<evidence type="ECO:0000259" key="3">
    <source>
        <dbReference type="Pfam" id="PF01855"/>
    </source>
</evidence>
<proteinExistence type="predicted"/>
<feature type="domain" description="Pyruvate flavodoxin/ferredoxin oxidoreductase pyrimidine binding" evidence="3">
    <location>
        <begin position="268"/>
        <end position="439"/>
    </location>
</feature>
<keyword evidence="6" id="KW-1185">Reference proteome</keyword>
<feature type="domain" description="Pyruvate/ketoisovalerate oxidoreductase catalytic" evidence="2">
    <location>
        <begin position="30"/>
        <end position="218"/>
    </location>
</feature>
<gene>
    <name evidence="5" type="ORF">ACFOD9_08025</name>
</gene>
<dbReference type="Gene3D" id="3.40.50.970">
    <property type="match status" value="1"/>
</dbReference>
<dbReference type="PANTHER" id="PTHR32154">
    <property type="entry name" value="PYRUVATE-FLAVODOXIN OXIDOREDUCTASE-RELATED"/>
    <property type="match status" value="1"/>
</dbReference>
<organism evidence="5 6">
    <name type="scientific">Novosphingobium bradum</name>
    <dbReference type="NCBI Taxonomy" id="1737444"/>
    <lineage>
        <taxon>Bacteria</taxon>
        <taxon>Pseudomonadati</taxon>
        <taxon>Pseudomonadota</taxon>
        <taxon>Alphaproteobacteria</taxon>
        <taxon>Sphingomonadales</taxon>
        <taxon>Sphingomonadaceae</taxon>
        <taxon>Novosphingobium</taxon>
    </lineage>
</organism>
<dbReference type="PANTHER" id="PTHR32154:SF20">
    <property type="entry name" value="2-OXOGLUTARATE OXIDOREDUCTASE SUBUNIT KORA"/>
    <property type="match status" value="1"/>
</dbReference>
<evidence type="ECO:0000256" key="1">
    <source>
        <dbReference type="ARBA" id="ARBA00023002"/>
    </source>
</evidence>
<protein>
    <submittedName>
        <fullName evidence="5">2-oxoacid:acceptor oxidoreductase subunit alpha</fullName>
    </submittedName>
</protein>
<dbReference type="InterPro" id="IPR002880">
    <property type="entry name" value="Pyrv_Fd/Flavodoxin_OxRdtase_N"/>
</dbReference>
<dbReference type="InterPro" id="IPR002869">
    <property type="entry name" value="Pyrv_flavodox_OxRed_cen"/>
</dbReference>
<name>A0ABV7INB6_9SPHN</name>
<dbReference type="InterPro" id="IPR009014">
    <property type="entry name" value="Transketo_C/PFOR_II"/>
</dbReference>
<dbReference type="Pfam" id="PF17147">
    <property type="entry name" value="PFOR_II"/>
    <property type="match status" value="1"/>
</dbReference>
<comment type="caution">
    <text evidence="5">The sequence shown here is derived from an EMBL/GenBank/DDBJ whole genome shotgun (WGS) entry which is preliminary data.</text>
</comment>
<dbReference type="EMBL" id="JBHRTQ010000007">
    <property type="protein sequence ID" value="MFC3174195.1"/>
    <property type="molecule type" value="Genomic_DNA"/>
</dbReference>
<dbReference type="NCBIfam" id="TIGR03710">
    <property type="entry name" value="OAFO_sf"/>
    <property type="match status" value="1"/>
</dbReference>
<dbReference type="InterPro" id="IPR033412">
    <property type="entry name" value="PFOR_II"/>
</dbReference>
<sequence length="626" mass="66162">MMATLLADKQPATGTNTPEAVVVRFAGDSGDGMQLTGGQFTLSTALAGNDLATFPDFPAEIRAPQGTLFGVSAFQINFGSTAVDTAGDAPDVLVAMNPAALKTNVEALKPGGLIIADSGEFTKRNLEKAKYEVSPLDDGSLAKWDLLAFDISALTLESVKPFGLGNKEALRCKNMWTLGLALWMFDRDREPLIAWLKDKFAKNPVLADANIAALNAGHAYGETAELAGPLKKLHLDPVESAPGLYRTVTGAEAVSLGLVAGAQLADLPMFFGGYPITPASAILHNLAKLKEFGVTTFQAEDEIAAICSAIGASYAGQLGVTSSSGPGIALKGEAMGLAIMTELPLVIVNSQRGGPSTGLPTKTEQSDLYQAVYGRNGDAPLPVIAARSPADAFDCAIEACRLAVQFMTPVILLTDGYIGNAAEPWAVPDPASYAPFPVEFLEENNNPDGGKVLPYKRDAKGVRPWIKPGTPGLMHRIGGIEKAPDTGDLDYAPATHQLQTDARKAKIDGVAKAIPAQEVTLGESSGKLAVVGWGSTYGPIIQAVRRARARGLDVSHIHVRHVWPLPENLGDLLKGFDKVLVPEMNTGQFKTVLRDQYLIDARPLNKTSGQPYTIAEIEAAIDDMLA</sequence>
<dbReference type="RefSeq" id="WP_379509563.1">
    <property type="nucleotide sequence ID" value="NZ_JBHRTQ010000007.1"/>
</dbReference>
<dbReference type="InterPro" id="IPR019752">
    <property type="entry name" value="Pyrv/ketoisovalerate_OxRed_cat"/>
</dbReference>
<evidence type="ECO:0000313" key="5">
    <source>
        <dbReference type="EMBL" id="MFC3174195.1"/>
    </source>
</evidence>
<evidence type="ECO:0000259" key="2">
    <source>
        <dbReference type="Pfam" id="PF01558"/>
    </source>
</evidence>
<dbReference type="InterPro" id="IPR050722">
    <property type="entry name" value="Pyruvate:ferred/Flavod_OxRd"/>
</dbReference>
<keyword evidence="1" id="KW-0560">Oxidoreductase</keyword>
<dbReference type="Gene3D" id="3.40.50.920">
    <property type="match status" value="1"/>
</dbReference>
<dbReference type="SUPFAM" id="SSF52922">
    <property type="entry name" value="TK C-terminal domain-like"/>
    <property type="match status" value="1"/>
</dbReference>
<dbReference type="SUPFAM" id="SSF52518">
    <property type="entry name" value="Thiamin diphosphate-binding fold (THDP-binding)"/>
    <property type="match status" value="1"/>
</dbReference>
<dbReference type="Gene3D" id="3.40.920.10">
    <property type="entry name" value="Pyruvate-ferredoxin oxidoreductase, PFOR, domain III"/>
    <property type="match status" value="1"/>
</dbReference>
<feature type="domain" description="Pyruvate:ferredoxin oxidoreductase core" evidence="4">
    <location>
        <begin position="528"/>
        <end position="588"/>
    </location>
</feature>
<dbReference type="SUPFAM" id="SSF53323">
    <property type="entry name" value="Pyruvate-ferredoxin oxidoreductase, PFOR, domain III"/>
    <property type="match status" value="1"/>
</dbReference>
<dbReference type="InterPro" id="IPR029061">
    <property type="entry name" value="THDP-binding"/>
</dbReference>
<dbReference type="Proteomes" id="UP001595604">
    <property type="component" value="Unassembled WGS sequence"/>
</dbReference>
<dbReference type="Pfam" id="PF01855">
    <property type="entry name" value="POR_N"/>
    <property type="match status" value="1"/>
</dbReference>
<evidence type="ECO:0000259" key="4">
    <source>
        <dbReference type="Pfam" id="PF17147"/>
    </source>
</evidence>
<reference evidence="6" key="1">
    <citation type="journal article" date="2019" name="Int. J. Syst. Evol. Microbiol.">
        <title>The Global Catalogue of Microorganisms (GCM) 10K type strain sequencing project: providing services to taxonomists for standard genome sequencing and annotation.</title>
        <authorList>
            <consortium name="The Broad Institute Genomics Platform"/>
            <consortium name="The Broad Institute Genome Sequencing Center for Infectious Disease"/>
            <person name="Wu L."/>
            <person name="Ma J."/>
        </authorList>
    </citation>
    <scope>NUCLEOTIDE SEQUENCE [LARGE SCALE GENOMIC DNA]</scope>
    <source>
        <strain evidence="6">KCTC 42984</strain>
    </source>
</reference>
<accession>A0ABV7INB6</accession>
<evidence type="ECO:0000313" key="6">
    <source>
        <dbReference type="Proteomes" id="UP001595604"/>
    </source>
</evidence>